<name>A0ABP7W2Z8_9BACI</name>
<gene>
    <name evidence="2" type="ORF">GCM10022410_24860</name>
</gene>
<feature type="transmembrane region" description="Helical" evidence="1">
    <location>
        <begin position="177"/>
        <end position="195"/>
    </location>
</feature>
<protein>
    <submittedName>
        <fullName evidence="2">YesL family protein</fullName>
    </submittedName>
</protein>
<dbReference type="EMBL" id="BAABDL010000142">
    <property type="protein sequence ID" value="GAA4079793.1"/>
    <property type="molecule type" value="Genomic_DNA"/>
</dbReference>
<feature type="transmembrane region" description="Helical" evidence="1">
    <location>
        <begin position="105"/>
        <end position="130"/>
    </location>
</feature>
<reference evidence="3" key="1">
    <citation type="journal article" date="2019" name="Int. J. Syst. Evol. Microbiol.">
        <title>The Global Catalogue of Microorganisms (GCM) 10K type strain sequencing project: providing services to taxonomists for standard genome sequencing and annotation.</title>
        <authorList>
            <consortium name="The Broad Institute Genomics Platform"/>
            <consortium name="The Broad Institute Genome Sequencing Center for Infectious Disease"/>
            <person name="Wu L."/>
            <person name="Ma J."/>
        </authorList>
    </citation>
    <scope>NUCLEOTIDE SEQUENCE [LARGE SCALE GENOMIC DNA]</scope>
    <source>
        <strain evidence="3">JCM 17250</strain>
    </source>
</reference>
<dbReference type="Pfam" id="PF04854">
    <property type="entry name" value="DUF624"/>
    <property type="match status" value="1"/>
</dbReference>
<feature type="transmembrane region" description="Helical" evidence="1">
    <location>
        <begin position="77"/>
        <end position="99"/>
    </location>
</feature>
<evidence type="ECO:0000256" key="1">
    <source>
        <dbReference type="SAM" id="Phobius"/>
    </source>
</evidence>
<comment type="caution">
    <text evidence="2">The sequence shown here is derived from an EMBL/GenBank/DDBJ whole genome shotgun (WGS) entry which is preliminary data.</text>
</comment>
<organism evidence="2 3">
    <name type="scientific">Amphibacillus indicireducens</name>
    <dbReference type="NCBI Taxonomy" id="1076330"/>
    <lineage>
        <taxon>Bacteria</taxon>
        <taxon>Bacillati</taxon>
        <taxon>Bacillota</taxon>
        <taxon>Bacilli</taxon>
        <taxon>Bacillales</taxon>
        <taxon>Bacillaceae</taxon>
        <taxon>Amphibacillus</taxon>
    </lineage>
</organism>
<keyword evidence="1" id="KW-0472">Membrane</keyword>
<keyword evidence="1" id="KW-1133">Transmembrane helix</keyword>
<dbReference type="Proteomes" id="UP001501734">
    <property type="component" value="Unassembled WGS sequence"/>
</dbReference>
<accession>A0ABP7W2Z8</accession>
<dbReference type="InterPro" id="IPR006938">
    <property type="entry name" value="DUF624"/>
</dbReference>
<feature type="transmembrane region" description="Helical" evidence="1">
    <location>
        <begin position="22"/>
        <end position="49"/>
    </location>
</feature>
<evidence type="ECO:0000313" key="3">
    <source>
        <dbReference type="Proteomes" id="UP001501734"/>
    </source>
</evidence>
<keyword evidence="1" id="KW-0812">Transmembrane</keyword>
<sequence>MFKFLEIDSAYSRAMFKLVDLILINLLFIVSAVPIITIGAAITSTYTVLFNYTNGNKDRIISRYFQAFRQNWRQSTVVYLFIMLAFCLLTINLFLFPSYDGPLRWLVLISLIIFTVILYLFAIVIFAYLAKFNDSIIKSFQNVLKIILDNIFKSLLILLVTLMPLGIMIIYPQSLALVLYYFIFVGFSMLIYIYTKILSGIFNKYIIID</sequence>
<keyword evidence="3" id="KW-1185">Reference proteome</keyword>
<feature type="transmembrane region" description="Helical" evidence="1">
    <location>
        <begin position="151"/>
        <end position="171"/>
    </location>
</feature>
<dbReference type="RefSeq" id="WP_344913816.1">
    <property type="nucleotide sequence ID" value="NZ_BAABDL010000142.1"/>
</dbReference>
<proteinExistence type="predicted"/>
<evidence type="ECO:0000313" key="2">
    <source>
        <dbReference type="EMBL" id="GAA4079793.1"/>
    </source>
</evidence>